<dbReference type="Pfam" id="PF00149">
    <property type="entry name" value="Metallophos"/>
    <property type="match status" value="1"/>
</dbReference>
<feature type="domain" description="Calcineurin-like phosphoesterase" evidence="1">
    <location>
        <begin position="9"/>
        <end position="194"/>
    </location>
</feature>
<evidence type="ECO:0000313" key="2">
    <source>
        <dbReference type="EMBL" id="MFG1705416.1"/>
    </source>
</evidence>
<evidence type="ECO:0000313" key="3">
    <source>
        <dbReference type="Proteomes" id="UP001603978"/>
    </source>
</evidence>
<sequence length="402" mass="44390">MSGRRVLERILATTDVHSSFDRPLPMLAHLHAARPGALVVDCGDFFEGSGYYRLGGGAIERRALALLYDVIAPGNHGWRHHFEPDLRAMTVCANAIDAGTGEPLFRPVRVERIDGRQVGVTGVIGEEAFATIPPSERTGHRVIQPVLALHELRARYRDAVDDWIVLSHCGFDHDLALPVLCPFISVIFSGHCHSDQQGPVQVQHTLVVKGHELGSGYAEAALRDGRWAVRARTYPRTTRVDNSIAPLLAHIQEIRERLINPLSPLAEPFRDTIPDRREILMLIAHELRIRHAIDTVVLNETSLRPIHLGSVLHEGDLLAIEPFANQLVRAHIADATGDPKDFFGKLTAQVGPLVIDHDPAAPELRCALTTRYLADTFFGGRWNGPPLPLARLVQAVLTGERL</sequence>
<proteinExistence type="predicted"/>
<keyword evidence="3" id="KW-1185">Reference proteome</keyword>
<dbReference type="Proteomes" id="UP001603978">
    <property type="component" value="Unassembled WGS sequence"/>
</dbReference>
<dbReference type="EMBL" id="JBICRM010000011">
    <property type="protein sequence ID" value="MFG1705416.1"/>
    <property type="molecule type" value="Genomic_DNA"/>
</dbReference>
<dbReference type="PANTHER" id="PTHR11575">
    <property type="entry name" value="5'-NUCLEOTIDASE-RELATED"/>
    <property type="match status" value="1"/>
</dbReference>
<evidence type="ECO:0000259" key="1">
    <source>
        <dbReference type="Pfam" id="PF00149"/>
    </source>
</evidence>
<dbReference type="RefSeq" id="WP_393167408.1">
    <property type="nucleotide sequence ID" value="NZ_JBICRM010000011.1"/>
</dbReference>
<dbReference type="InterPro" id="IPR006179">
    <property type="entry name" value="5_nucleotidase/apyrase"/>
</dbReference>
<accession>A0ABW7AG51</accession>
<comment type="caution">
    <text evidence="2">The sequence shown here is derived from an EMBL/GenBank/DDBJ whole genome shotgun (WGS) entry which is preliminary data.</text>
</comment>
<organism evidence="2 3">
    <name type="scientific">Nonomuraea marmarensis</name>
    <dbReference type="NCBI Taxonomy" id="3351344"/>
    <lineage>
        <taxon>Bacteria</taxon>
        <taxon>Bacillati</taxon>
        <taxon>Actinomycetota</taxon>
        <taxon>Actinomycetes</taxon>
        <taxon>Streptosporangiales</taxon>
        <taxon>Streptosporangiaceae</taxon>
        <taxon>Nonomuraea</taxon>
    </lineage>
</organism>
<reference evidence="2 3" key="1">
    <citation type="submission" date="2024-10" db="EMBL/GenBank/DDBJ databases">
        <authorList>
            <person name="Topkara A.R."/>
            <person name="Saygin H."/>
        </authorList>
    </citation>
    <scope>NUCLEOTIDE SEQUENCE [LARGE SCALE GENOMIC DNA]</scope>
    <source>
        <strain evidence="2 3">M3C6</strain>
    </source>
</reference>
<dbReference type="PANTHER" id="PTHR11575:SF24">
    <property type="entry name" value="5'-NUCLEOTIDASE"/>
    <property type="match status" value="1"/>
</dbReference>
<dbReference type="InterPro" id="IPR004843">
    <property type="entry name" value="Calcineurin-like_PHP"/>
</dbReference>
<protein>
    <submittedName>
        <fullName evidence="2">Metallophosphoesterase</fullName>
    </submittedName>
</protein>
<gene>
    <name evidence="2" type="ORF">ACFLIM_19680</name>
</gene>
<dbReference type="SUPFAM" id="SSF56300">
    <property type="entry name" value="Metallo-dependent phosphatases"/>
    <property type="match status" value="1"/>
</dbReference>
<dbReference type="InterPro" id="IPR029052">
    <property type="entry name" value="Metallo-depent_PP-like"/>
</dbReference>
<dbReference type="Gene3D" id="3.60.21.10">
    <property type="match status" value="1"/>
</dbReference>
<name>A0ABW7AG51_9ACTN</name>